<dbReference type="EMBL" id="CP036279">
    <property type="protein sequence ID" value="QDU63563.1"/>
    <property type="molecule type" value="Genomic_DNA"/>
</dbReference>
<dbReference type="KEGG" id="knv:Pan216_44440"/>
<reference evidence="4 5" key="1">
    <citation type="submission" date="2019-02" db="EMBL/GenBank/DDBJ databases">
        <title>Deep-cultivation of Planctomycetes and their phenomic and genomic characterization uncovers novel biology.</title>
        <authorList>
            <person name="Wiegand S."/>
            <person name="Jogler M."/>
            <person name="Boedeker C."/>
            <person name="Pinto D."/>
            <person name="Vollmers J."/>
            <person name="Rivas-Marin E."/>
            <person name="Kohn T."/>
            <person name="Peeters S.H."/>
            <person name="Heuer A."/>
            <person name="Rast P."/>
            <person name="Oberbeckmann S."/>
            <person name="Bunk B."/>
            <person name="Jeske O."/>
            <person name="Meyerdierks A."/>
            <person name="Storesund J.E."/>
            <person name="Kallscheuer N."/>
            <person name="Luecker S."/>
            <person name="Lage O.M."/>
            <person name="Pohl T."/>
            <person name="Merkel B.J."/>
            <person name="Hornburger P."/>
            <person name="Mueller R.-W."/>
            <person name="Bruemmer F."/>
            <person name="Labrenz M."/>
            <person name="Spormann A.M."/>
            <person name="Op den Camp H."/>
            <person name="Overmann J."/>
            <person name="Amann R."/>
            <person name="Jetten M.S.M."/>
            <person name="Mascher T."/>
            <person name="Medema M.H."/>
            <person name="Devos D.P."/>
            <person name="Kaster A.-K."/>
            <person name="Ovreas L."/>
            <person name="Rohde M."/>
            <person name="Galperin M.Y."/>
            <person name="Jogler C."/>
        </authorList>
    </citation>
    <scope>NUCLEOTIDE SEQUENCE [LARGE SCALE GENOMIC DNA]</scope>
    <source>
        <strain evidence="4 5">Pan216</strain>
    </source>
</reference>
<gene>
    <name evidence="4" type="primary">pdxA</name>
    <name evidence="4" type="ORF">Pan216_44440</name>
</gene>
<evidence type="ECO:0000313" key="5">
    <source>
        <dbReference type="Proteomes" id="UP000317093"/>
    </source>
</evidence>
<protein>
    <submittedName>
        <fullName evidence="4">4-hydroxythreonine-4-phosphate dehydrogenase</fullName>
        <ecNumber evidence="4">1.1.1.262</ecNumber>
    </submittedName>
</protein>
<dbReference type="GO" id="GO:0050570">
    <property type="term" value="F:4-hydroxythreonine-4-phosphate dehydrogenase activity"/>
    <property type="evidence" value="ECO:0007669"/>
    <property type="project" value="UniProtKB-EC"/>
</dbReference>
<accession>A0A518B9H5</accession>
<dbReference type="OrthoDB" id="9801783at2"/>
<keyword evidence="3" id="KW-0520">NAD</keyword>
<evidence type="ECO:0000256" key="2">
    <source>
        <dbReference type="ARBA" id="ARBA00023002"/>
    </source>
</evidence>
<dbReference type="Proteomes" id="UP000317093">
    <property type="component" value="Chromosome"/>
</dbReference>
<evidence type="ECO:0000313" key="4">
    <source>
        <dbReference type="EMBL" id="QDU63563.1"/>
    </source>
</evidence>
<dbReference type="Gene3D" id="3.40.718.10">
    <property type="entry name" value="Isopropylmalate Dehydrogenase"/>
    <property type="match status" value="1"/>
</dbReference>
<dbReference type="SUPFAM" id="SSF53659">
    <property type="entry name" value="Isocitrate/Isopropylmalate dehydrogenase-like"/>
    <property type="match status" value="1"/>
</dbReference>
<evidence type="ECO:0000256" key="3">
    <source>
        <dbReference type="ARBA" id="ARBA00023027"/>
    </source>
</evidence>
<dbReference type="Pfam" id="PF04166">
    <property type="entry name" value="PdxA"/>
    <property type="match status" value="1"/>
</dbReference>
<sequence length="341" mass="35973">MNSMTPTIAITMGDAAGIGPDLIVATWPEIQDRCPCRPFVVGSVAMLRQLAAPFGLNVVAIGNVESAIASATTIPCLEPETVPVADLERGRVHAAAGQAAHDYLIAATDLALAGKIDAILTMPLNKEGLHAAGLNYPGHTEILAERTGTEHFAMMLYRLGLGVVHVTLHTALRDVFARLSTPAVLEKIRLLDRMMRSLDIAQPRLGVVALNPHAGDGGIFGDEETTIIKPAVDAARAEEINVVGPLPADTLMAAASEGYYDGVVAMYHDQGHIALKVLGWREAVNITVGLPIVRTSVAHGTAYDLVGRGAPDTASFFEAMSVAVSLARHRSQRSETGESLG</sequence>
<dbReference type="PANTHER" id="PTHR30004:SF6">
    <property type="entry name" value="D-THREONATE 4-PHOSPHATE DEHYDROGENASE"/>
    <property type="match status" value="1"/>
</dbReference>
<dbReference type="GO" id="GO:0051287">
    <property type="term" value="F:NAD binding"/>
    <property type="evidence" value="ECO:0007669"/>
    <property type="project" value="InterPro"/>
</dbReference>
<dbReference type="AlphaFoldDB" id="A0A518B9H5"/>
<organism evidence="4 5">
    <name type="scientific">Kolteria novifilia</name>
    <dbReference type="NCBI Taxonomy" id="2527975"/>
    <lineage>
        <taxon>Bacteria</taxon>
        <taxon>Pseudomonadati</taxon>
        <taxon>Planctomycetota</taxon>
        <taxon>Planctomycetia</taxon>
        <taxon>Kolteriales</taxon>
        <taxon>Kolteriaceae</taxon>
        <taxon>Kolteria</taxon>
    </lineage>
</organism>
<dbReference type="RefSeq" id="WP_145261118.1">
    <property type="nucleotide sequence ID" value="NZ_CP036279.1"/>
</dbReference>
<dbReference type="PANTHER" id="PTHR30004">
    <property type="entry name" value="4-HYDROXYTHREONINE-4-PHOSPHATE DEHYDROGENASE"/>
    <property type="match status" value="1"/>
</dbReference>
<name>A0A518B9H5_9BACT</name>
<dbReference type="EC" id="1.1.1.262" evidence="4"/>
<evidence type="ECO:0000256" key="1">
    <source>
        <dbReference type="ARBA" id="ARBA00022723"/>
    </source>
</evidence>
<keyword evidence="5" id="KW-1185">Reference proteome</keyword>
<dbReference type="NCBIfam" id="TIGR00557">
    <property type="entry name" value="pdxA"/>
    <property type="match status" value="1"/>
</dbReference>
<dbReference type="InterPro" id="IPR005255">
    <property type="entry name" value="PdxA_fam"/>
</dbReference>
<keyword evidence="1" id="KW-0479">Metal-binding</keyword>
<proteinExistence type="predicted"/>
<keyword evidence="2 4" id="KW-0560">Oxidoreductase</keyword>
<dbReference type="GO" id="GO:0046872">
    <property type="term" value="F:metal ion binding"/>
    <property type="evidence" value="ECO:0007669"/>
    <property type="project" value="UniProtKB-KW"/>
</dbReference>